<comment type="subcellular location">
    <subcellularLocation>
        <location evidence="1">Nucleus</location>
    </subcellularLocation>
</comment>
<accession>A0A0H2S0G2</accession>
<evidence type="ECO:0000256" key="3">
    <source>
        <dbReference type="ARBA" id="ARBA00023015"/>
    </source>
</evidence>
<protein>
    <recommendedName>
        <fullName evidence="8">Mediator of RNA polymerase II transcription subunit 22</fullName>
    </recommendedName>
</protein>
<dbReference type="STRING" id="27342.A0A0H2S0G2"/>
<evidence type="ECO:0000256" key="2">
    <source>
        <dbReference type="ARBA" id="ARBA00005942"/>
    </source>
</evidence>
<keyword evidence="5" id="KW-0539">Nucleus</keyword>
<evidence type="ECO:0000256" key="4">
    <source>
        <dbReference type="ARBA" id="ARBA00023163"/>
    </source>
</evidence>
<dbReference type="GO" id="GO:0006357">
    <property type="term" value="P:regulation of transcription by RNA polymerase II"/>
    <property type="evidence" value="ECO:0007669"/>
    <property type="project" value="InterPro"/>
</dbReference>
<dbReference type="GO" id="GO:0016592">
    <property type="term" value="C:mediator complex"/>
    <property type="evidence" value="ECO:0007669"/>
    <property type="project" value="InterPro"/>
</dbReference>
<keyword evidence="4" id="KW-0804">Transcription</keyword>
<keyword evidence="3" id="KW-0805">Transcription regulation</keyword>
<dbReference type="AlphaFoldDB" id="A0A0H2S0G2"/>
<evidence type="ECO:0000313" key="7">
    <source>
        <dbReference type="Proteomes" id="UP000053477"/>
    </source>
</evidence>
<dbReference type="FunCoup" id="A0A0H2S0G2">
    <property type="interactions" value="21"/>
</dbReference>
<dbReference type="InterPro" id="IPR021487">
    <property type="entry name" value="DUF3140"/>
</dbReference>
<dbReference type="PANTHER" id="PTHR40630:SF1">
    <property type="entry name" value="DNA-BINDING PROTEIN"/>
    <property type="match status" value="1"/>
</dbReference>
<evidence type="ECO:0000256" key="5">
    <source>
        <dbReference type="ARBA" id="ARBA00023242"/>
    </source>
</evidence>
<gene>
    <name evidence="6" type="ORF">SCHPADRAFT_937072</name>
</gene>
<dbReference type="InParanoid" id="A0A0H2S0G2"/>
<comment type="similarity">
    <text evidence="2">Belongs to the Mediator complex subunit 22 family.</text>
</comment>
<dbReference type="Pfam" id="PF06179">
    <property type="entry name" value="Med22"/>
    <property type="match status" value="1"/>
</dbReference>
<dbReference type="EMBL" id="KQ085905">
    <property type="protein sequence ID" value="KLO17372.1"/>
    <property type="molecule type" value="Genomic_DNA"/>
</dbReference>
<evidence type="ECO:0000256" key="1">
    <source>
        <dbReference type="ARBA" id="ARBA00004123"/>
    </source>
</evidence>
<evidence type="ECO:0000313" key="6">
    <source>
        <dbReference type="EMBL" id="KLO17372.1"/>
    </source>
</evidence>
<reference evidence="6 7" key="1">
    <citation type="submission" date="2015-04" db="EMBL/GenBank/DDBJ databases">
        <title>Complete genome sequence of Schizopora paradoxa KUC8140, a cosmopolitan wood degrader in East Asia.</title>
        <authorList>
            <consortium name="DOE Joint Genome Institute"/>
            <person name="Min B."/>
            <person name="Park H."/>
            <person name="Jang Y."/>
            <person name="Kim J.-J."/>
            <person name="Kim K.H."/>
            <person name="Pangilinan J."/>
            <person name="Lipzen A."/>
            <person name="Riley R."/>
            <person name="Grigoriev I.V."/>
            <person name="Spatafora J.W."/>
            <person name="Choi I.-G."/>
        </authorList>
    </citation>
    <scope>NUCLEOTIDE SEQUENCE [LARGE SCALE GENOMIC DNA]</scope>
    <source>
        <strain evidence="6 7">KUC8140</strain>
    </source>
</reference>
<sequence>MADVTQTDVSRPSALPTARLRPTASQAAVLVEQNSTEYLDAVEEEWNKKVDAEVETLVDGMCDIVGLASIGDKDKFRIAQESFQAECRAESMVRAAHSLLSITHSMKLLLLLSDEAQIATQRDRAIDEATKDAEESKKKVAELLDELLGHRKS</sequence>
<evidence type="ECO:0008006" key="8">
    <source>
        <dbReference type="Google" id="ProtNLM"/>
    </source>
</evidence>
<name>A0A0H2S0G2_9AGAM</name>
<dbReference type="InterPro" id="IPR009332">
    <property type="entry name" value="Med22"/>
</dbReference>
<dbReference type="OrthoDB" id="203279at2759"/>
<dbReference type="Proteomes" id="UP000053477">
    <property type="component" value="Unassembled WGS sequence"/>
</dbReference>
<dbReference type="GO" id="GO:0003712">
    <property type="term" value="F:transcription coregulator activity"/>
    <property type="evidence" value="ECO:0007669"/>
    <property type="project" value="InterPro"/>
</dbReference>
<dbReference type="PANTHER" id="PTHR40630">
    <property type="entry name" value="POSSIBLE DNA-BINDING PROTEIN"/>
    <property type="match status" value="1"/>
</dbReference>
<proteinExistence type="inferred from homology"/>
<organism evidence="6 7">
    <name type="scientific">Schizopora paradoxa</name>
    <dbReference type="NCBI Taxonomy" id="27342"/>
    <lineage>
        <taxon>Eukaryota</taxon>
        <taxon>Fungi</taxon>
        <taxon>Dikarya</taxon>
        <taxon>Basidiomycota</taxon>
        <taxon>Agaricomycotina</taxon>
        <taxon>Agaricomycetes</taxon>
        <taxon>Hymenochaetales</taxon>
        <taxon>Schizoporaceae</taxon>
        <taxon>Schizopora</taxon>
    </lineage>
</organism>
<keyword evidence="7" id="KW-1185">Reference proteome</keyword>